<dbReference type="AlphaFoldDB" id="A0A0J6VBH6"/>
<dbReference type="PATRIC" id="fig|298794.3.peg.97"/>
<reference evidence="2 3" key="1">
    <citation type="submission" date="2015-03" db="EMBL/GenBank/DDBJ databases">
        <title>Genome sequencing of Methylobacterium variabile DSM 16961.</title>
        <authorList>
            <person name="Chaudhry V."/>
            <person name="Patil P.B."/>
        </authorList>
    </citation>
    <scope>NUCLEOTIDE SEQUENCE [LARGE SCALE GENOMIC DNA]</scope>
    <source>
        <strain evidence="2 3">DSM 16961</strain>
    </source>
</reference>
<dbReference type="InterPro" id="IPR009576">
    <property type="entry name" value="Biofilm_formation_YgiB"/>
</dbReference>
<evidence type="ECO:0000313" key="2">
    <source>
        <dbReference type="EMBL" id="KMO36376.1"/>
    </source>
</evidence>
<gene>
    <name evidence="2" type="ORF">VQ02_15565</name>
</gene>
<sequence length="220" mass="21893">MSDVAPAPEPSARPARFSKRSATVSLVLVAGAGAAALALGRLDSSQREEEMLVYGSLGACIAQQVRSAEARIAAAKDAQSAYAATAPRYETEADCQRHHGRGGCVPGATVTEAAAGRTLPVMAAFMMGRTDEQAVPVQPLYPHAPEEEEPGQAASGGGHAGGYCTASGGRVAYVGSGSGVHVAATIARTVATTPRTVSRGGFGGTGRSTMASGGHAGGGG</sequence>
<feature type="region of interest" description="Disordered" evidence="1">
    <location>
        <begin position="197"/>
        <end position="220"/>
    </location>
</feature>
<keyword evidence="3" id="KW-1185">Reference proteome</keyword>
<comment type="caution">
    <text evidence="2">The sequence shown here is derived from an EMBL/GenBank/DDBJ whole genome shotgun (WGS) entry which is preliminary data.</text>
</comment>
<dbReference type="OrthoDB" id="8005934at2"/>
<organism evidence="2 3">
    <name type="scientific">Methylobacterium variabile</name>
    <dbReference type="NCBI Taxonomy" id="298794"/>
    <lineage>
        <taxon>Bacteria</taxon>
        <taxon>Pseudomonadati</taxon>
        <taxon>Pseudomonadota</taxon>
        <taxon>Alphaproteobacteria</taxon>
        <taxon>Hyphomicrobiales</taxon>
        <taxon>Methylobacteriaceae</taxon>
        <taxon>Methylobacterium</taxon>
    </lineage>
</organism>
<name>A0A0J6VBH6_9HYPH</name>
<accession>A0A0J6VBH6</accession>
<dbReference type="Pfam" id="PF06693">
    <property type="entry name" value="DUF1190"/>
    <property type="match status" value="1"/>
</dbReference>
<evidence type="ECO:0000256" key="1">
    <source>
        <dbReference type="SAM" id="MobiDB-lite"/>
    </source>
</evidence>
<dbReference type="RefSeq" id="WP_048445106.1">
    <property type="nucleotide sequence ID" value="NZ_LABY01000101.1"/>
</dbReference>
<protein>
    <submittedName>
        <fullName evidence="2">Membrane protein</fullName>
    </submittedName>
</protein>
<dbReference type="Proteomes" id="UP000035955">
    <property type="component" value="Unassembled WGS sequence"/>
</dbReference>
<dbReference type="EMBL" id="LABY01000101">
    <property type="protein sequence ID" value="KMO36376.1"/>
    <property type="molecule type" value="Genomic_DNA"/>
</dbReference>
<proteinExistence type="predicted"/>
<evidence type="ECO:0000313" key="3">
    <source>
        <dbReference type="Proteomes" id="UP000035955"/>
    </source>
</evidence>